<dbReference type="EMBL" id="BJXA01000001">
    <property type="protein sequence ID" value="GEM35597.1"/>
    <property type="molecule type" value="Genomic_DNA"/>
</dbReference>
<accession>A0A511M5U5</accession>
<dbReference type="Gene3D" id="1.10.287.1060">
    <property type="entry name" value="ESAT-6-like"/>
    <property type="match status" value="1"/>
</dbReference>
<evidence type="ECO:0000313" key="1">
    <source>
        <dbReference type="EMBL" id="GEM35597.1"/>
    </source>
</evidence>
<comment type="caution">
    <text evidence="1">The sequence shown here is derived from an EMBL/GenBank/DDBJ whole genome shotgun (WGS) entry which is preliminary data.</text>
</comment>
<keyword evidence="2" id="KW-1185">Reference proteome</keyword>
<gene>
    <name evidence="1" type="ORF">NN4_01160</name>
</gene>
<dbReference type="OrthoDB" id="4568027at2"/>
<dbReference type="SUPFAM" id="SSF140453">
    <property type="entry name" value="EsxAB dimer-like"/>
    <property type="match status" value="1"/>
</dbReference>
<sequence>MTESAANAAPNTFNLVPDHVSDAGRYVQTTAQNLINGLRSASADVTALESSWRGTAATAYSTAWDEVHRGALDVFEALADMADLLGVVVDRSAATDAANATAVSSLNLP</sequence>
<organism evidence="1 2">
    <name type="scientific">Nocardia ninae NBRC 108245</name>
    <dbReference type="NCBI Taxonomy" id="1210091"/>
    <lineage>
        <taxon>Bacteria</taxon>
        <taxon>Bacillati</taxon>
        <taxon>Actinomycetota</taxon>
        <taxon>Actinomycetes</taxon>
        <taxon>Mycobacteriales</taxon>
        <taxon>Nocardiaceae</taxon>
        <taxon>Nocardia</taxon>
    </lineage>
</organism>
<evidence type="ECO:0000313" key="2">
    <source>
        <dbReference type="Proteomes" id="UP000321424"/>
    </source>
</evidence>
<dbReference type="Pfam" id="PF06013">
    <property type="entry name" value="WXG100"/>
    <property type="match status" value="1"/>
</dbReference>
<dbReference type="InterPro" id="IPR036689">
    <property type="entry name" value="ESAT-6-like_sf"/>
</dbReference>
<dbReference type="AlphaFoldDB" id="A0A511M5U5"/>
<name>A0A511M5U5_9NOCA</name>
<protein>
    <recommendedName>
        <fullName evidence="3">ESAT-6-like protein</fullName>
    </recommendedName>
</protein>
<dbReference type="InterPro" id="IPR010310">
    <property type="entry name" value="T7SS_ESAT-6-like"/>
</dbReference>
<dbReference type="Proteomes" id="UP000321424">
    <property type="component" value="Unassembled WGS sequence"/>
</dbReference>
<proteinExistence type="predicted"/>
<dbReference type="RefSeq" id="WP_147127956.1">
    <property type="nucleotide sequence ID" value="NZ_BJXA01000001.1"/>
</dbReference>
<reference evidence="1 2" key="1">
    <citation type="submission" date="2019-07" db="EMBL/GenBank/DDBJ databases">
        <title>Whole genome shotgun sequence of Nocardia ninae NBRC 108245.</title>
        <authorList>
            <person name="Hosoyama A."/>
            <person name="Uohara A."/>
            <person name="Ohji S."/>
            <person name="Ichikawa N."/>
        </authorList>
    </citation>
    <scope>NUCLEOTIDE SEQUENCE [LARGE SCALE GENOMIC DNA]</scope>
    <source>
        <strain evidence="1 2">NBRC 108245</strain>
    </source>
</reference>
<evidence type="ECO:0008006" key="3">
    <source>
        <dbReference type="Google" id="ProtNLM"/>
    </source>
</evidence>